<evidence type="ECO:0000313" key="3">
    <source>
        <dbReference type="Proteomes" id="UP001235064"/>
    </source>
</evidence>
<evidence type="ECO:0000259" key="1">
    <source>
        <dbReference type="Pfam" id="PF01182"/>
    </source>
</evidence>
<keyword evidence="3" id="KW-1185">Reference proteome</keyword>
<dbReference type="PANTHER" id="PTHR42892:SF1">
    <property type="entry name" value="GLUCOSAMINE-6-PHOSPHATE ISOMERASE"/>
    <property type="match status" value="1"/>
</dbReference>
<dbReference type="EC" id="3.1.1.31" evidence="2"/>
<feature type="domain" description="Glucosamine/galactosamine-6-phosphate isomerase" evidence="1">
    <location>
        <begin position="9"/>
        <end position="245"/>
    </location>
</feature>
<dbReference type="RefSeq" id="WP_286285850.1">
    <property type="nucleotide sequence ID" value="NZ_JASXSZ010000001.1"/>
</dbReference>
<dbReference type="InterPro" id="IPR037171">
    <property type="entry name" value="NagB/RpiA_transferase-like"/>
</dbReference>
<sequence>MTSTTRILPDAEAVGREVAGTIADRMEAALAAGRRFILGCPGGRTPQTTYAALAAEAAERGLDLRTVVIAMMDDYVVPAGDGWMPVDADAHNSCRRFAREEIQAVLNAAVGTDRAIPDENVWFPDVADPAAYDARLRDAGGIDFFILASGASDGHVAFNPAGSARDSRSRITPLAEATRTDNIATFPDFAGLDAVPTHGITMGIATIAELSAEGAMIVLGADKQLAFERLSAGDDYDESWPATVYHLIPGATLYADASAAGSSA</sequence>
<dbReference type="Proteomes" id="UP001235064">
    <property type="component" value="Unassembled WGS sequence"/>
</dbReference>
<dbReference type="GO" id="GO:0017057">
    <property type="term" value="F:6-phosphogluconolactonase activity"/>
    <property type="evidence" value="ECO:0007669"/>
    <property type="project" value="UniProtKB-EC"/>
</dbReference>
<organism evidence="2 3">
    <name type="scientific">Microbacterium candidum</name>
    <dbReference type="NCBI Taxonomy" id="3041922"/>
    <lineage>
        <taxon>Bacteria</taxon>
        <taxon>Bacillati</taxon>
        <taxon>Actinomycetota</taxon>
        <taxon>Actinomycetes</taxon>
        <taxon>Micrococcales</taxon>
        <taxon>Microbacteriaceae</taxon>
        <taxon>Microbacterium</taxon>
    </lineage>
</organism>
<keyword evidence="2" id="KW-0378">Hydrolase</keyword>
<name>A0ABT7MU09_9MICO</name>
<proteinExistence type="predicted"/>
<accession>A0ABT7MU09</accession>
<dbReference type="InterPro" id="IPR052960">
    <property type="entry name" value="GlcN6P_deaminase-like"/>
</dbReference>
<reference evidence="2 3" key="1">
    <citation type="submission" date="2023-06" db="EMBL/GenBank/DDBJ databases">
        <title>Microbacterium sp. nov., isolated from a waste landfill.</title>
        <authorList>
            <person name="Wen W."/>
        </authorList>
    </citation>
    <scope>NUCLEOTIDE SEQUENCE [LARGE SCALE GENOMIC DNA]</scope>
    <source>
        <strain evidence="2 3">ASV49</strain>
    </source>
</reference>
<dbReference type="SUPFAM" id="SSF100950">
    <property type="entry name" value="NagB/RpiA/CoA transferase-like"/>
    <property type="match status" value="1"/>
</dbReference>
<dbReference type="EMBL" id="JASXSZ010000001">
    <property type="protein sequence ID" value="MDL9977931.1"/>
    <property type="molecule type" value="Genomic_DNA"/>
</dbReference>
<dbReference type="Gene3D" id="3.40.50.1360">
    <property type="match status" value="1"/>
</dbReference>
<comment type="caution">
    <text evidence="2">The sequence shown here is derived from an EMBL/GenBank/DDBJ whole genome shotgun (WGS) entry which is preliminary data.</text>
</comment>
<gene>
    <name evidence="2" type="ORF">QSV35_01170</name>
</gene>
<dbReference type="InterPro" id="IPR006148">
    <property type="entry name" value="Glc/Gal-6P_isomerase"/>
</dbReference>
<evidence type="ECO:0000313" key="2">
    <source>
        <dbReference type="EMBL" id="MDL9977931.1"/>
    </source>
</evidence>
<protein>
    <submittedName>
        <fullName evidence="2">6-phosphogluconolactonase</fullName>
        <ecNumber evidence="2">3.1.1.31</ecNumber>
    </submittedName>
</protein>
<dbReference type="PANTHER" id="PTHR42892">
    <property type="entry name" value="GLUCOSAMINE-6-PHOSPHATE DEAMINASE-LIKE PROTEIN BT_0258-RELATED"/>
    <property type="match status" value="1"/>
</dbReference>
<dbReference type="Pfam" id="PF01182">
    <property type="entry name" value="Glucosamine_iso"/>
    <property type="match status" value="1"/>
</dbReference>